<accession>A0ABY5VCW9</accession>
<evidence type="ECO:0000256" key="1">
    <source>
        <dbReference type="ARBA" id="ARBA00022723"/>
    </source>
</evidence>
<sequence length="379" mass="42575">MEYREIGKTGKKSSIIGLGCENLDGKPYQQVKETIDAALENNINLFDVFMPGNEVRENIARALGERRSEVMIQGHIGSTDIKQQYDISRDLPNVKKYFENLLRIFGYIDFGMMFFIDSEEDYQGVFDTGFADYVQKLKQQGDIRHIGFSSHNPVMATRVIKTGVPEMMMFSINLAFDLYPAQTNALDELHQGLDKNAFCGFDPTRAALYALCEKMNIGVTAMKTLGGGKLISAEHTPFDQPLTVAQCMEYTLTRPAVASAMIGCQSREEVLDTVRYLDLSERERDYTHVMNTLRNDFKGNCVYCSHCQPCPAKIDIATVNKYLDIARLDPDNIPPSIRSHYSNLTYSGRDCIGCGNCEARCPFAVPVIKNMADATEIFT</sequence>
<dbReference type="InterPro" id="IPR023210">
    <property type="entry name" value="NADP_OxRdtase_dom"/>
</dbReference>
<proteinExistence type="predicted"/>
<dbReference type="PROSITE" id="PS00198">
    <property type="entry name" value="4FE4S_FER_1"/>
    <property type="match status" value="1"/>
</dbReference>
<dbReference type="InterPro" id="IPR017896">
    <property type="entry name" value="4Fe4S_Fe-S-bd"/>
</dbReference>
<evidence type="ECO:0000259" key="4">
    <source>
        <dbReference type="PROSITE" id="PS51379"/>
    </source>
</evidence>
<dbReference type="RefSeq" id="WP_028529438.1">
    <property type="nucleotide sequence ID" value="NZ_CABLBR010000024.1"/>
</dbReference>
<dbReference type="Proteomes" id="UP001060164">
    <property type="component" value="Chromosome"/>
</dbReference>
<dbReference type="PANTHER" id="PTHR43312">
    <property type="entry name" value="D-THREO-ALDOSE 1-DEHYDROGENASE"/>
    <property type="match status" value="1"/>
</dbReference>
<keyword evidence="3" id="KW-0411">Iron-sulfur</keyword>
<dbReference type="PANTHER" id="PTHR43312:SF1">
    <property type="entry name" value="NADP-DEPENDENT OXIDOREDUCTASE DOMAIN-CONTAINING PROTEIN"/>
    <property type="match status" value="1"/>
</dbReference>
<dbReference type="SUPFAM" id="SSF51430">
    <property type="entry name" value="NAD(P)-linked oxidoreductase"/>
    <property type="match status" value="1"/>
</dbReference>
<dbReference type="Gene3D" id="3.20.20.100">
    <property type="entry name" value="NADP-dependent oxidoreductase domain"/>
    <property type="match status" value="1"/>
</dbReference>
<keyword evidence="1" id="KW-0479">Metal-binding</keyword>
<dbReference type="EMBL" id="CP102290">
    <property type="protein sequence ID" value="UWP58335.1"/>
    <property type="molecule type" value="Genomic_DNA"/>
</dbReference>
<dbReference type="InterPro" id="IPR017900">
    <property type="entry name" value="4Fe4S_Fe_S_CS"/>
</dbReference>
<gene>
    <name evidence="5" type="ORF">NQ502_13205</name>
</gene>
<dbReference type="CDD" id="cd19100">
    <property type="entry name" value="AKR_unchar"/>
    <property type="match status" value="1"/>
</dbReference>
<dbReference type="PROSITE" id="PS51379">
    <property type="entry name" value="4FE4S_FER_2"/>
    <property type="match status" value="1"/>
</dbReference>
<dbReference type="SUPFAM" id="SSF46548">
    <property type="entry name" value="alpha-helical ferredoxin"/>
    <property type="match status" value="1"/>
</dbReference>
<dbReference type="InterPro" id="IPR053135">
    <property type="entry name" value="AKR2_Oxidoreductase"/>
</dbReference>
<protein>
    <submittedName>
        <fullName evidence="5">Aldo/keto reductase</fullName>
    </submittedName>
</protein>
<feature type="domain" description="4Fe-4S ferredoxin-type" evidence="4">
    <location>
        <begin position="342"/>
        <end position="371"/>
    </location>
</feature>
<dbReference type="InterPro" id="IPR036812">
    <property type="entry name" value="NAD(P)_OxRdtase_dom_sf"/>
</dbReference>
<evidence type="ECO:0000256" key="3">
    <source>
        <dbReference type="ARBA" id="ARBA00023014"/>
    </source>
</evidence>
<reference evidence="5" key="1">
    <citation type="journal article" date="2022" name="Cell">
        <title>Design, construction, and in vivo augmentation of a complex gut microbiome.</title>
        <authorList>
            <person name="Cheng A.G."/>
            <person name="Ho P.Y."/>
            <person name="Aranda-Diaz A."/>
            <person name="Jain S."/>
            <person name="Yu F.B."/>
            <person name="Meng X."/>
            <person name="Wang M."/>
            <person name="Iakiviak M."/>
            <person name="Nagashima K."/>
            <person name="Zhao A."/>
            <person name="Murugkar P."/>
            <person name="Patil A."/>
            <person name="Atabakhsh K."/>
            <person name="Weakley A."/>
            <person name="Yan J."/>
            <person name="Brumbaugh A.R."/>
            <person name="Higginbottom S."/>
            <person name="Dimas A."/>
            <person name="Shiver A.L."/>
            <person name="Deutschbauer A."/>
            <person name="Neff N."/>
            <person name="Sonnenburg J.L."/>
            <person name="Huang K.C."/>
            <person name="Fischbach M.A."/>
        </authorList>
    </citation>
    <scope>NUCLEOTIDE SEQUENCE</scope>
    <source>
        <strain evidence="5">DSM 19829</strain>
    </source>
</reference>
<evidence type="ECO:0000313" key="5">
    <source>
        <dbReference type="EMBL" id="UWP58335.1"/>
    </source>
</evidence>
<organism evidence="5 6">
    <name type="scientific">Ruminococcus gauvreauii</name>
    <dbReference type="NCBI Taxonomy" id="438033"/>
    <lineage>
        <taxon>Bacteria</taxon>
        <taxon>Bacillati</taxon>
        <taxon>Bacillota</taxon>
        <taxon>Clostridia</taxon>
        <taxon>Eubacteriales</taxon>
        <taxon>Oscillospiraceae</taxon>
        <taxon>Ruminococcus</taxon>
    </lineage>
</organism>
<keyword evidence="2" id="KW-0408">Iron</keyword>
<evidence type="ECO:0000256" key="2">
    <source>
        <dbReference type="ARBA" id="ARBA00023004"/>
    </source>
</evidence>
<evidence type="ECO:0000313" key="6">
    <source>
        <dbReference type="Proteomes" id="UP001060164"/>
    </source>
</evidence>
<dbReference type="Pfam" id="PF00248">
    <property type="entry name" value="Aldo_ket_red"/>
    <property type="match status" value="1"/>
</dbReference>
<keyword evidence="6" id="KW-1185">Reference proteome</keyword>
<name>A0ABY5VCW9_9FIRM</name>